<dbReference type="Proteomes" id="UP000281738">
    <property type="component" value="Unassembled WGS sequence"/>
</dbReference>
<organism evidence="1 2">
    <name type="scientific">Nocardioides aurantiacus</name>
    <dbReference type="NCBI Taxonomy" id="86796"/>
    <lineage>
        <taxon>Bacteria</taxon>
        <taxon>Bacillati</taxon>
        <taxon>Actinomycetota</taxon>
        <taxon>Actinomycetes</taxon>
        <taxon>Propionibacteriales</taxon>
        <taxon>Nocardioidaceae</taxon>
        <taxon>Nocardioides</taxon>
    </lineage>
</organism>
<protein>
    <submittedName>
        <fullName evidence="1">Uncharacterized protein</fullName>
    </submittedName>
</protein>
<keyword evidence="2" id="KW-1185">Reference proteome</keyword>
<evidence type="ECO:0000313" key="2">
    <source>
        <dbReference type="Proteomes" id="UP000281738"/>
    </source>
</evidence>
<gene>
    <name evidence="1" type="ORF">EDD33_0824</name>
</gene>
<comment type="caution">
    <text evidence="1">The sequence shown here is derived from an EMBL/GenBank/DDBJ whole genome shotgun (WGS) entry which is preliminary data.</text>
</comment>
<sequence>MWNARLCGRANLTAQDIVTLMMVLPGAMPTEESIRFFIEVAEGTKARPKFWDFPDTSAPATRT</sequence>
<evidence type="ECO:0000313" key="1">
    <source>
        <dbReference type="EMBL" id="ROR89992.1"/>
    </source>
</evidence>
<accession>A0A3N2CR32</accession>
<dbReference type="AlphaFoldDB" id="A0A3N2CR32"/>
<name>A0A3N2CR32_9ACTN</name>
<proteinExistence type="predicted"/>
<reference evidence="1 2" key="1">
    <citation type="submission" date="2018-11" db="EMBL/GenBank/DDBJ databases">
        <title>Sequencing the genomes of 1000 actinobacteria strains.</title>
        <authorList>
            <person name="Klenk H.-P."/>
        </authorList>
    </citation>
    <scope>NUCLEOTIDE SEQUENCE [LARGE SCALE GENOMIC DNA]</scope>
    <source>
        <strain evidence="1 2">DSM 12652</strain>
    </source>
</reference>
<dbReference type="EMBL" id="RKHO01000001">
    <property type="protein sequence ID" value="ROR89992.1"/>
    <property type="molecule type" value="Genomic_DNA"/>
</dbReference>